<proteinExistence type="inferred from homology"/>
<evidence type="ECO:0000256" key="5">
    <source>
        <dbReference type="SAM" id="Phobius"/>
    </source>
</evidence>
<dbReference type="InterPro" id="IPR015425">
    <property type="entry name" value="FH2_Formin"/>
</dbReference>
<dbReference type="InterPro" id="IPR027643">
    <property type="entry name" value="Formin-like_plant"/>
</dbReference>
<feature type="region of interest" description="Disordered" evidence="4">
    <location>
        <begin position="184"/>
        <end position="334"/>
    </location>
</feature>
<dbReference type="PANTHER" id="PTHR23213">
    <property type="entry name" value="FORMIN-RELATED"/>
    <property type="match status" value="1"/>
</dbReference>
<feature type="coiled-coil region" evidence="3">
    <location>
        <begin position="661"/>
        <end position="688"/>
    </location>
</feature>
<evidence type="ECO:0000313" key="8">
    <source>
        <dbReference type="EMBL" id="CAH2033785.1"/>
    </source>
</evidence>
<keyword evidence="6" id="KW-0732">Signal</keyword>
<evidence type="ECO:0000256" key="2">
    <source>
        <dbReference type="RuleBase" id="RU361260"/>
    </source>
</evidence>
<feature type="region of interest" description="Disordered" evidence="4">
    <location>
        <begin position="735"/>
        <end position="772"/>
    </location>
</feature>
<feature type="domain" description="FH2" evidence="7">
    <location>
        <begin position="313"/>
        <end position="747"/>
    </location>
</feature>
<evidence type="ECO:0000256" key="4">
    <source>
        <dbReference type="SAM" id="MobiDB-lite"/>
    </source>
</evidence>
<dbReference type="Proteomes" id="UP000836841">
    <property type="component" value="Chromosome 1"/>
</dbReference>
<dbReference type="SMART" id="SM00498">
    <property type="entry name" value="FH2"/>
    <property type="match status" value="1"/>
</dbReference>
<dbReference type="EMBL" id="OU466857">
    <property type="protein sequence ID" value="CAH2033785.1"/>
    <property type="molecule type" value="Genomic_DNA"/>
</dbReference>
<dbReference type="Gene3D" id="1.20.58.2220">
    <property type="entry name" value="Formin, FH2 domain"/>
    <property type="match status" value="1"/>
</dbReference>
<feature type="chain" id="PRO_5043975808" description="Formin-like protein" evidence="6">
    <location>
        <begin position="36"/>
        <end position="772"/>
    </location>
</feature>
<feature type="compositionally biased region" description="Pro residues" evidence="4">
    <location>
        <begin position="262"/>
        <end position="272"/>
    </location>
</feature>
<evidence type="ECO:0000259" key="7">
    <source>
        <dbReference type="PROSITE" id="PS51444"/>
    </source>
</evidence>
<keyword evidence="5" id="KW-0472">Membrane</keyword>
<feature type="transmembrane region" description="Helical" evidence="5">
    <location>
        <begin position="77"/>
        <end position="101"/>
    </location>
</feature>
<dbReference type="PROSITE" id="PS51444">
    <property type="entry name" value="FH2"/>
    <property type="match status" value="1"/>
</dbReference>
<protein>
    <recommendedName>
        <fullName evidence="2">Formin-like protein</fullName>
    </recommendedName>
</protein>
<dbReference type="AlphaFoldDB" id="A0AAU9R4Y9"/>
<feature type="signal peptide" evidence="6">
    <location>
        <begin position="1"/>
        <end position="35"/>
    </location>
</feature>
<accession>A0AAU9R4Y9</accession>
<dbReference type="PANTHER" id="PTHR23213:SF354">
    <property type="entry name" value="FORMIN-LIKE PROTEIN 4"/>
    <property type="match status" value="1"/>
</dbReference>
<feature type="compositionally biased region" description="Pro residues" evidence="4">
    <location>
        <begin position="54"/>
        <end position="67"/>
    </location>
</feature>
<evidence type="ECO:0000313" key="9">
    <source>
        <dbReference type="Proteomes" id="UP000836841"/>
    </source>
</evidence>
<feature type="compositionally biased region" description="Polar residues" evidence="4">
    <location>
        <begin position="206"/>
        <end position="224"/>
    </location>
</feature>
<dbReference type="GO" id="GO:0045010">
    <property type="term" value="P:actin nucleation"/>
    <property type="evidence" value="ECO:0007669"/>
    <property type="project" value="InterPro"/>
</dbReference>
<dbReference type="Pfam" id="PF02181">
    <property type="entry name" value="FH2"/>
    <property type="match status" value="1"/>
</dbReference>
<name>A0AAU9R4Y9_THLAR</name>
<feature type="region of interest" description="Disordered" evidence="4">
    <location>
        <begin position="33"/>
        <end position="75"/>
    </location>
</feature>
<evidence type="ECO:0000256" key="3">
    <source>
        <dbReference type="SAM" id="Coils"/>
    </source>
</evidence>
<reference evidence="8 9" key="1">
    <citation type="submission" date="2022-03" db="EMBL/GenBank/DDBJ databases">
        <authorList>
            <person name="Nunn A."/>
            <person name="Chopra R."/>
            <person name="Nunn A."/>
            <person name="Contreras Garrido A."/>
        </authorList>
    </citation>
    <scope>NUCLEOTIDE SEQUENCE [LARGE SCALE GENOMIC DNA]</scope>
</reference>
<keyword evidence="9" id="KW-1185">Reference proteome</keyword>
<organism evidence="8 9">
    <name type="scientific">Thlaspi arvense</name>
    <name type="common">Field penny-cress</name>
    <dbReference type="NCBI Taxonomy" id="13288"/>
    <lineage>
        <taxon>Eukaryota</taxon>
        <taxon>Viridiplantae</taxon>
        <taxon>Streptophyta</taxon>
        <taxon>Embryophyta</taxon>
        <taxon>Tracheophyta</taxon>
        <taxon>Spermatophyta</taxon>
        <taxon>Magnoliopsida</taxon>
        <taxon>eudicotyledons</taxon>
        <taxon>Gunneridae</taxon>
        <taxon>Pentapetalae</taxon>
        <taxon>rosids</taxon>
        <taxon>malvids</taxon>
        <taxon>Brassicales</taxon>
        <taxon>Brassicaceae</taxon>
        <taxon>Thlaspideae</taxon>
        <taxon>Thlaspi</taxon>
    </lineage>
</organism>
<evidence type="ECO:0000256" key="1">
    <source>
        <dbReference type="ARBA" id="ARBA00025793"/>
    </source>
</evidence>
<comment type="similarity">
    <text evidence="1">Belongs to the formin-like family. Class-I subfamily.</text>
</comment>
<feature type="compositionally biased region" description="Pro residues" evidence="4">
    <location>
        <begin position="244"/>
        <end position="255"/>
    </location>
</feature>
<keyword evidence="5" id="KW-0812">Transmembrane</keyword>
<dbReference type="GO" id="GO:0051015">
    <property type="term" value="F:actin filament binding"/>
    <property type="evidence" value="ECO:0007669"/>
    <property type="project" value="InterPro"/>
</dbReference>
<keyword evidence="3" id="KW-0175">Coiled coil</keyword>
<keyword evidence="5" id="KW-1133">Transmembrane helix</keyword>
<dbReference type="SUPFAM" id="SSF101447">
    <property type="entry name" value="Formin homology 2 domain (FH2 domain)"/>
    <property type="match status" value="1"/>
</dbReference>
<dbReference type="InterPro" id="IPR042201">
    <property type="entry name" value="FH2_Formin_sf"/>
</dbReference>
<evidence type="ECO:0000256" key="6">
    <source>
        <dbReference type="SAM" id="SignalP"/>
    </source>
</evidence>
<gene>
    <name evidence="8" type="ORF">TAV2_LOCUS494</name>
</gene>
<sequence length="772" mass="84893">MAAMSKQPWPPFLLPHLTLVLLSLILLLFPNPSSSQSDSPRNIETFFPNVTGLPAPPPPLPPPPQNPPSSSSDRQKITRAVLITAASTLLVAAVFFFFVHMCRRRRRQRRMDRVGVENNTLQPVPPLAEAALAREGFTRYGGNVKGLILDENGLDVLYWRKSQSQRDNKNGSFRKEIVHGDEKNVIYPRNKKKSGPVPEIPLLRGRSSTSHSVIHNDSYRNVATTHPPPPPPPVKSDSFEFAKPDPPPPPPPPIPVKQSAPAPAPPPPPPSRPVSAKNGPSPPPPPPLKKTAALSSSASKPPPAPRGSSSGEGSSGGNGQVKLKPLHWDKVNPDPDHSMVWDKIDRGSFSFDGDLMEALFGYVAVGKKSPDHGGDNKKPTSVSPTQIFILDPRKSQNTAIVLKSLGMSRDELVESLMEGNDFHPDTLERLSRIAPTKEEQSAILKFDGDATKLADAESFLYHLLKSVPCAFTRINALLFRANYYPEITHHNKSLQTLDSACAELRSRGLFVKLLEAILKSGNRMNAGTARGDAQAFNLTALLKLSDVKSVDGRTTLLNFVVEEVVRSEGKRCVVNRKSLNRTVSNSISEVISKEEQEKEYLRLGLPVVGGLSTEFSNVKKAAAIDYETVSATCLALASRAKDARRVLEQCGGENREGERFVKKMVEFLDSVEEEVKLAREEEKRVMELVKRTTEYYQAGAPLKGRNPLHLFVIVRDFLGMVDKVCVEIARNLQRRAMGSPPQQRSAVKFPVLPPNFMSERSKSDSDGSDSDM</sequence>